<feature type="domain" description="Glutaredoxin" evidence="9">
    <location>
        <begin position="16"/>
        <end position="80"/>
    </location>
</feature>
<evidence type="ECO:0000256" key="6">
    <source>
        <dbReference type="ARBA" id="ARBA00023284"/>
    </source>
</evidence>
<dbReference type="PIRSF" id="PIRSF005894">
    <property type="entry name" value="Monothiol_GRX"/>
    <property type="match status" value="1"/>
</dbReference>
<evidence type="ECO:0000256" key="2">
    <source>
        <dbReference type="ARBA" id="ARBA00022714"/>
    </source>
</evidence>
<dbReference type="SUPFAM" id="SSF52833">
    <property type="entry name" value="Thioredoxin-like"/>
    <property type="match status" value="1"/>
</dbReference>
<evidence type="ECO:0000313" key="11">
    <source>
        <dbReference type="Proteomes" id="UP000319342"/>
    </source>
</evidence>
<keyword evidence="11" id="KW-1185">Reference proteome</keyword>
<dbReference type="PROSITE" id="PS51354">
    <property type="entry name" value="GLUTAREDOXIN_2"/>
    <property type="match status" value="1"/>
</dbReference>
<dbReference type="Pfam" id="PF00462">
    <property type="entry name" value="Glutaredoxin"/>
    <property type="match status" value="1"/>
</dbReference>
<dbReference type="OrthoDB" id="9804115at2"/>
<dbReference type="NCBIfam" id="TIGR00365">
    <property type="entry name" value="Grx4 family monothiol glutaredoxin"/>
    <property type="match status" value="1"/>
</dbReference>
<dbReference type="PANTHER" id="PTHR10293">
    <property type="entry name" value="GLUTAREDOXIN FAMILY MEMBER"/>
    <property type="match status" value="1"/>
</dbReference>
<evidence type="ECO:0000256" key="8">
    <source>
        <dbReference type="PIRSR" id="PIRSR005894-2"/>
    </source>
</evidence>
<dbReference type="GO" id="GO:0046872">
    <property type="term" value="F:metal ion binding"/>
    <property type="evidence" value="ECO:0007669"/>
    <property type="project" value="UniProtKB-KW"/>
</dbReference>
<dbReference type="GO" id="GO:0051537">
    <property type="term" value="F:2 iron, 2 sulfur cluster binding"/>
    <property type="evidence" value="ECO:0007669"/>
    <property type="project" value="UniProtKB-KW"/>
</dbReference>
<reference evidence="10 11" key="1">
    <citation type="submission" date="2019-02" db="EMBL/GenBank/DDBJ databases">
        <title>Deep-cultivation of Planctomycetes and their phenomic and genomic characterization uncovers novel biology.</title>
        <authorList>
            <person name="Wiegand S."/>
            <person name="Jogler M."/>
            <person name="Boedeker C."/>
            <person name="Pinto D."/>
            <person name="Vollmers J."/>
            <person name="Rivas-Marin E."/>
            <person name="Kohn T."/>
            <person name="Peeters S.H."/>
            <person name="Heuer A."/>
            <person name="Rast P."/>
            <person name="Oberbeckmann S."/>
            <person name="Bunk B."/>
            <person name="Jeske O."/>
            <person name="Meyerdierks A."/>
            <person name="Storesund J.E."/>
            <person name="Kallscheuer N."/>
            <person name="Luecker S."/>
            <person name="Lage O.M."/>
            <person name="Pohl T."/>
            <person name="Merkel B.J."/>
            <person name="Hornburger P."/>
            <person name="Mueller R.-W."/>
            <person name="Bruemmer F."/>
            <person name="Labrenz M."/>
            <person name="Spormann A.M."/>
            <person name="Op den Camp H."/>
            <person name="Overmann J."/>
            <person name="Amann R."/>
            <person name="Jetten M.S.M."/>
            <person name="Mascher T."/>
            <person name="Medema M.H."/>
            <person name="Devos D.P."/>
            <person name="Kaster A.-K."/>
            <person name="Ovreas L."/>
            <person name="Rohde M."/>
            <person name="Galperin M.Y."/>
            <person name="Jogler C."/>
        </authorList>
    </citation>
    <scope>NUCLEOTIDE SEQUENCE [LARGE SCALE GENOMIC DNA]</scope>
    <source>
        <strain evidence="10 11">Pla163</strain>
    </source>
</reference>
<dbReference type="InterPro" id="IPR014434">
    <property type="entry name" value="Monothiol_GRX"/>
</dbReference>
<dbReference type="CDD" id="cd03028">
    <property type="entry name" value="GRX_PICOT_like"/>
    <property type="match status" value="1"/>
</dbReference>
<dbReference type="AlphaFoldDB" id="A0A518CZ21"/>
<sequence>MFTKETIQDIVTSKPVVLFAKGTRFQPMCGFSARAIEILDRTGVEFEVVNIFEDESIRPSLVAYSNWPTTPQLFINGELIGGSDIMLEMFEKGDLQKKLA</sequence>
<keyword evidence="5 8" id="KW-0411">Iron-sulfur</keyword>
<dbReference type="InterPro" id="IPR004480">
    <property type="entry name" value="Monothiol_GRX-rel"/>
</dbReference>
<evidence type="ECO:0000256" key="1">
    <source>
        <dbReference type="ARBA" id="ARBA00009630"/>
    </source>
</evidence>
<evidence type="ECO:0000259" key="9">
    <source>
        <dbReference type="Pfam" id="PF00462"/>
    </source>
</evidence>
<evidence type="ECO:0000256" key="4">
    <source>
        <dbReference type="ARBA" id="ARBA00023004"/>
    </source>
</evidence>
<evidence type="ECO:0000256" key="3">
    <source>
        <dbReference type="ARBA" id="ARBA00022723"/>
    </source>
</evidence>
<dbReference type="PANTHER" id="PTHR10293:SF16">
    <property type="entry name" value="GLUTAREDOXIN-RELATED PROTEIN 5, MITOCHONDRIAL"/>
    <property type="match status" value="1"/>
</dbReference>
<keyword evidence="4 8" id="KW-0408">Iron</keyword>
<proteinExistence type="inferred from homology"/>
<dbReference type="GO" id="GO:0015036">
    <property type="term" value="F:disulfide oxidoreductase activity"/>
    <property type="evidence" value="ECO:0007669"/>
    <property type="project" value="InterPro"/>
</dbReference>
<gene>
    <name evidence="10" type="primary">grxD</name>
    <name evidence="10" type="ORF">Pla163_15450</name>
</gene>
<comment type="similarity">
    <text evidence="1 7">Belongs to the glutaredoxin family. Monothiol subfamily.</text>
</comment>
<feature type="binding site" evidence="8">
    <location>
        <position position="29"/>
    </location>
    <ligand>
        <name>[2Fe-2S] cluster</name>
        <dbReference type="ChEBI" id="CHEBI:190135"/>
        <note>ligand shared between dimeric partners</note>
    </ligand>
</feature>
<evidence type="ECO:0000256" key="7">
    <source>
        <dbReference type="PIRNR" id="PIRNR005894"/>
    </source>
</evidence>
<keyword evidence="6" id="KW-0676">Redox-active center</keyword>
<organism evidence="10 11">
    <name type="scientific">Rohdeia mirabilis</name>
    <dbReference type="NCBI Taxonomy" id="2528008"/>
    <lineage>
        <taxon>Bacteria</taxon>
        <taxon>Pseudomonadati</taxon>
        <taxon>Planctomycetota</taxon>
        <taxon>Planctomycetia</taxon>
        <taxon>Planctomycetia incertae sedis</taxon>
        <taxon>Rohdeia</taxon>
    </lineage>
</organism>
<accession>A0A518CZ21</accession>
<dbReference type="Gene3D" id="3.40.30.10">
    <property type="entry name" value="Glutaredoxin"/>
    <property type="match status" value="1"/>
</dbReference>
<dbReference type="InterPro" id="IPR002109">
    <property type="entry name" value="Glutaredoxin"/>
</dbReference>
<dbReference type="Proteomes" id="UP000319342">
    <property type="component" value="Chromosome"/>
</dbReference>
<protein>
    <recommendedName>
        <fullName evidence="7">Glutaredoxin</fullName>
    </recommendedName>
</protein>
<dbReference type="EMBL" id="CP036290">
    <property type="protein sequence ID" value="QDU84435.1"/>
    <property type="molecule type" value="Genomic_DNA"/>
</dbReference>
<keyword evidence="3 8" id="KW-0479">Metal-binding</keyword>
<evidence type="ECO:0000256" key="5">
    <source>
        <dbReference type="ARBA" id="ARBA00023014"/>
    </source>
</evidence>
<dbReference type="InterPro" id="IPR036249">
    <property type="entry name" value="Thioredoxin-like_sf"/>
</dbReference>
<name>A0A518CZ21_9BACT</name>
<keyword evidence="2 8" id="KW-0001">2Fe-2S</keyword>
<dbReference type="InterPro" id="IPR033658">
    <property type="entry name" value="GRX_PICOT-like"/>
</dbReference>
<dbReference type="RefSeq" id="WP_145185961.1">
    <property type="nucleotide sequence ID" value="NZ_CP036290.1"/>
</dbReference>
<evidence type="ECO:0000313" key="10">
    <source>
        <dbReference type="EMBL" id="QDU84435.1"/>
    </source>
</evidence>